<gene>
    <name evidence="2" type="ORF">CTEN210_13802</name>
</gene>
<dbReference type="PANTHER" id="PTHR33336">
    <property type="entry name" value="QUINOL MONOOXYGENASE YGIN-RELATED"/>
    <property type="match status" value="1"/>
</dbReference>
<organism evidence="2 3">
    <name type="scientific">Chaetoceros tenuissimus</name>
    <dbReference type="NCBI Taxonomy" id="426638"/>
    <lineage>
        <taxon>Eukaryota</taxon>
        <taxon>Sar</taxon>
        <taxon>Stramenopiles</taxon>
        <taxon>Ochrophyta</taxon>
        <taxon>Bacillariophyta</taxon>
        <taxon>Coscinodiscophyceae</taxon>
        <taxon>Chaetocerotophycidae</taxon>
        <taxon>Chaetocerotales</taxon>
        <taxon>Chaetocerotaceae</taxon>
        <taxon>Chaetoceros</taxon>
    </lineage>
</organism>
<evidence type="ECO:0000313" key="3">
    <source>
        <dbReference type="Proteomes" id="UP001054902"/>
    </source>
</evidence>
<dbReference type="EMBL" id="BLLK01000058">
    <property type="protein sequence ID" value="GFH57326.1"/>
    <property type="molecule type" value="Genomic_DNA"/>
</dbReference>
<dbReference type="GO" id="GO:0016491">
    <property type="term" value="F:oxidoreductase activity"/>
    <property type="evidence" value="ECO:0007669"/>
    <property type="project" value="TreeGrafter"/>
</dbReference>
<name>A0AAD3D3S3_9STRA</name>
<evidence type="ECO:0000259" key="1">
    <source>
        <dbReference type="PROSITE" id="PS51725"/>
    </source>
</evidence>
<dbReference type="PANTHER" id="PTHR33336:SF1">
    <property type="entry name" value="(4S)-4-HYDROXY-5-PHOSPHONOOXYPENTANE-2,3-DIONE ISOMERASE"/>
    <property type="match status" value="1"/>
</dbReference>
<proteinExistence type="predicted"/>
<reference evidence="2 3" key="1">
    <citation type="journal article" date="2021" name="Sci. Rep.">
        <title>The genome of the diatom Chaetoceros tenuissimus carries an ancient integrated fragment of an extant virus.</title>
        <authorList>
            <person name="Hongo Y."/>
            <person name="Kimura K."/>
            <person name="Takaki Y."/>
            <person name="Yoshida Y."/>
            <person name="Baba S."/>
            <person name="Kobayashi G."/>
            <person name="Nagasaki K."/>
            <person name="Hano T."/>
            <person name="Tomaru Y."/>
        </authorList>
    </citation>
    <scope>NUCLEOTIDE SEQUENCE [LARGE SCALE GENOMIC DNA]</scope>
    <source>
        <strain evidence="2 3">NIES-3715</strain>
    </source>
</reference>
<dbReference type="GO" id="GO:0005829">
    <property type="term" value="C:cytosol"/>
    <property type="evidence" value="ECO:0007669"/>
    <property type="project" value="TreeGrafter"/>
</dbReference>
<feature type="domain" description="ABM" evidence="1">
    <location>
        <begin position="30"/>
        <end position="123"/>
    </location>
</feature>
<dbReference type="InterPro" id="IPR007138">
    <property type="entry name" value="ABM_dom"/>
</dbReference>
<dbReference type="PROSITE" id="PS51725">
    <property type="entry name" value="ABM"/>
    <property type="match status" value="1"/>
</dbReference>
<dbReference type="SUPFAM" id="SSF54909">
    <property type="entry name" value="Dimeric alpha+beta barrel"/>
    <property type="match status" value="1"/>
</dbReference>
<comment type="caution">
    <text evidence="2">The sequence shown here is derived from an EMBL/GenBank/DDBJ whole genome shotgun (WGS) entry which is preliminary data.</text>
</comment>
<evidence type="ECO:0000313" key="2">
    <source>
        <dbReference type="EMBL" id="GFH57326.1"/>
    </source>
</evidence>
<dbReference type="InterPro" id="IPR050744">
    <property type="entry name" value="AI-2_Isomerase_LsrG"/>
</dbReference>
<protein>
    <recommendedName>
        <fullName evidence="1">ABM domain-containing protein</fullName>
    </recommendedName>
</protein>
<accession>A0AAD3D3S3</accession>
<dbReference type="Proteomes" id="UP001054902">
    <property type="component" value="Unassembled WGS sequence"/>
</dbReference>
<dbReference type="Gene3D" id="3.30.70.100">
    <property type="match status" value="1"/>
</dbReference>
<dbReference type="Pfam" id="PF03992">
    <property type="entry name" value="ABM"/>
    <property type="match status" value="1"/>
</dbReference>
<dbReference type="InterPro" id="IPR011008">
    <property type="entry name" value="Dimeric_a/b-barrel"/>
</dbReference>
<dbReference type="AlphaFoldDB" id="A0AAD3D3S3"/>
<keyword evidence="3" id="KW-1185">Reference proteome</keyword>
<sequence length="139" mass="15697">MFRQALAKQGSRLSSSQKLSRFLSTKADYTCVHVFVSVKPGTEEAFKTASLANARSSALEPGIARFDVIQQIDDPSKFVLVEVYKNDDAPAAHKETEHYNTWRETVADMMAEPRSAIKYKNIFPETAEGWDYDKDKSLE</sequence>